<sequence length="259" mass="27401">MSSTNPPTILLVPGAFGTPDGYSPLLPYLENAGFPTHPGPYASSNPSDPSAATCANDIASLRDILRALVEQQQNDVVILAHSYGAIVASGAAKGLDKKTREGQSLEGGVIGLVYVAGNIVLENESLGEALGGASPPFIKLDNPSQGLALIEPAMDILYNDCDPARAAGLNSSLVPHAYSAFQTKSTAPAWADAAFDGRRAYVRTLDDACNPVFVQDMWLEKTKVHWDVADLKTGHMPFVSQPEAFAAEVLKFIKGFMAL</sequence>
<dbReference type="Gene3D" id="3.40.50.1820">
    <property type="entry name" value="alpha/beta hydrolase"/>
    <property type="match status" value="1"/>
</dbReference>
<dbReference type="PANTHER" id="PTHR37017:SF11">
    <property type="entry name" value="ESTERASE_LIPASE_THIOESTERASE DOMAIN-CONTAINING PROTEIN"/>
    <property type="match status" value="1"/>
</dbReference>
<organism evidence="2 3">
    <name type="scientific">Diaporthe australafricana</name>
    <dbReference type="NCBI Taxonomy" id="127596"/>
    <lineage>
        <taxon>Eukaryota</taxon>
        <taxon>Fungi</taxon>
        <taxon>Dikarya</taxon>
        <taxon>Ascomycota</taxon>
        <taxon>Pezizomycotina</taxon>
        <taxon>Sordariomycetes</taxon>
        <taxon>Sordariomycetidae</taxon>
        <taxon>Diaporthales</taxon>
        <taxon>Diaporthaceae</taxon>
        <taxon>Diaporthe</taxon>
    </lineage>
</organism>
<feature type="domain" description="AB hydrolase-1" evidence="1">
    <location>
        <begin position="9"/>
        <end position="247"/>
    </location>
</feature>
<dbReference type="PANTHER" id="PTHR37017">
    <property type="entry name" value="AB HYDROLASE-1 DOMAIN-CONTAINING PROTEIN-RELATED"/>
    <property type="match status" value="1"/>
</dbReference>
<accession>A0ABR3W568</accession>
<comment type="caution">
    <text evidence="2">The sequence shown here is derived from an EMBL/GenBank/DDBJ whole genome shotgun (WGS) entry which is preliminary data.</text>
</comment>
<dbReference type="EMBL" id="JAWRVE010000153">
    <property type="protein sequence ID" value="KAL1853104.1"/>
    <property type="molecule type" value="Genomic_DNA"/>
</dbReference>
<dbReference type="InterPro" id="IPR000073">
    <property type="entry name" value="AB_hydrolase_1"/>
</dbReference>
<dbReference type="InterPro" id="IPR052897">
    <property type="entry name" value="Sec-Metab_Biosynth_Hydrolase"/>
</dbReference>
<proteinExistence type="predicted"/>
<dbReference type="SUPFAM" id="SSF53474">
    <property type="entry name" value="alpha/beta-Hydrolases"/>
    <property type="match status" value="1"/>
</dbReference>
<evidence type="ECO:0000313" key="3">
    <source>
        <dbReference type="Proteomes" id="UP001583177"/>
    </source>
</evidence>
<keyword evidence="3" id="KW-1185">Reference proteome</keyword>
<gene>
    <name evidence="2" type="ORF">Daus18300_011932</name>
</gene>
<dbReference type="Proteomes" id="UP001583177">
    <property type="component" value="Unassembled WGS sequence"/>
</dbReference>
<protein>
    <recommendedName>
        <fullName evidence="1">AB hydrolase-1 domain-containing protein</fullName>
    </recommendedName>
</protein>
<evidence type="ECO:0000313" key="2">
    <source>
        <dbReference type="EMBL" id="KAL1853104.1"/>
    </source>
</evidence>
<name>A0ABR3W568_9PEZI</name>
<dbReference type="Pfam" id="PF12697">
    <property type="entry name" value="Abhydrolase_6"/>
    <property type="match status" value="1"/>
</dbReference>
<evidence type="ECO:0000259" key="1">
    <source>
        <dbReference type="Pfam" id="PF12697"/>
    </source>
</evidence>
<dbReference type="InterPro" id="IPR029058">
    <property type="entry name" value="AB_hydrolase_fold"/>
</dbReference>
<reference evidence="2 3" key="1">
    <citation type="journal article" date="2024" name="IMA Fungus">
        <title>IMA Genome - F19 : A genome assembly and annotation guide to empower mycologists, including annotated draft genome sequences of Ceratocystis pirilliformis, Diaporthe australafricana, Fusarium ophioides, Paecilomyces lecythidis, and Sporothrix stenoceras.</title>
        <authorList>
            <person name="Aylward J."/>
            <person name="Wilson A.M."/>
            <person name="Visagie C.M."/>
            <person name="Spraker J."/>
            <person name="Barnes I."/>
            <person name="Buitendag C."/>
            <person name="Ceriani C."/>
            <person name="Del Mar Angel L."/>
            <person name="du Plessis D."/>
            <person name="Fuchs T."/>
            <person name="Gasser K."/>
            <person name="Kramer D."/>
            <person name="Li W."/>
            <person name="Munsamy K."/>
            <person name="Piso A."/>
            <person name="Price J.L."/>
            <person name="Sonnekus B."/>
            <person name="Thomas C."/>
            <person name="van der Nest A."/>
            <person name="van Dijk A."/>
            <person name="van Heerden A."/>
            <person name="van Vuuren N."/>
            <person name="Yilmaz N."/>
            <person name="Duong T.A."/>
            <person name="van der Merwe N.A."/>
            <person name="Wingfield M.J."/>
            <person name="Wingfield B.D."/>
        </authorList>
    </citation>
    <scope>NUCLEOTIDE SEQUENCE [LARGE SCALE GENOMIC DNA]</scope>
    <source>
        <strain evidence="2 3">CMW 18300</strain>
    </source>
</reference>